<dbReference type="AlphaFoldDB" id="A0A4Z2GD05"/>
<dbReference type="Proteomes" id="UP000314294">
    <property type="component" value="Unassembled WGS sequence"/>
</dbReference>
<comment type="caution">
    <text evidence="1">The sequence shown here is derived from an EMBL/GenBank/DDBJ whole genome shotgun (WGS) entry which is preliminary data.</text>
</comment>
<name>A0A4Z2GD05_9TELE</name>
<dbReference type="OrthoDB" id="8854284at2759"/>
<accession>A0A4Z2GD05</accession>
<sequence length="119" mass="12711">MAGVRERGERSSRRPWSVYRASTFELSSEMIGLALAGNSQDPDEPVLEFSLGGLLGVAHDQLVLQQLFGGRPLGGELPSSVGALFFGMRNSTFMGWSSEWGGSPLVSSMAVMPSDQMSA</sequence>
<protein>
    <submittedName>
        <fullName evidence="1">Type I inositol 3,4-bisphosphate 4-phosphatase</fullName>
    </submittedName>
</protein>
<evidence type="ECO:0000313" key="1">
    <source>
        <dbReference type="EMBL" id="TNN51015.1"/>
    </source>
</evidence>
<proteinExistence type="predicted"/>
<gene>
    <name evidence="1" type="primary">INPP4A_2</name>
    <name evidence="1" type="ORF">EYF80_038817</name>
</gene>
<keyword evidence="2" id="KW-1185">Reference proteome</keyword>
<dbReference type="EMBL" id="SRLO01000598">
    <property type="protein sequence ID" value="TNN51015.1"/>
    <property type="molecule type" value="Genomic_DNA"/>
</dbReference>
<evidence type="ECO:0000313" key="2">
    <source>
        <dbReference type="Proteomes" id="UP000314294"/>
    </source>
</evidence>
<organism evidence="1 2">
    <name type="scientific">Liparis tanakae</name>
    <name type="common">Tanaka's snailfish</name>
    <dbReference type="NCBI Taxonomy" id="230148"/>
    <lineage>
        <taxon>Eukaryota</taxon>
        <taxon>Metazoa</taxon>
        <taxon>Chordata</taxon>
        <taxon>Craniata</taxon>
        <taxon>Vertebrata</taxon>
        <taxon>Euteleostomi</taxon>
        <taxon>Actinopterygii</taxon>
        <taxon>Neopterygii</taxon>
        <taxon>Teleostei</taxon>
        <taxon>Neoteleostei</taxon>
        <taxon>Acanthomorphata</taxon>
        <taxon>Eupercaria</taxon>
        <taxon>Perciformes</taxon>
        <taxon>Cottioidei</taxon>
        <taxon>Cottales</taxon>
        <taxon>Liparidae</taxon>
        <taxon>Liparis</taxon>
    </lineage>
</organism>
<reference evidence="1 2" key="1">
    <citation type="submission" date="2019-03" db="EMBL/GenBank/DDBJ databases">
        <title>First draft genome of Liparis tanakae, snailfish: a comprehensive survey of snailfish specific genes.</title>
        <authorList>
            <person name="Kim W."/>
            <person name="Song I."/>
            <person name="Jeong J.-H."/>
            <person name="Kim D."/>
            <person name="Kim S."/>
            <person name="Ryu S."/>
            <person name="Song J.Y."/>
            <person name="Lee S.K."/>
        </authorList>
    </citation>
    <scope>NUCLEOTIDE SEQUENCE [LARGE SCALE GENOMIC DNA]</scope>
    <source>
        <tissue evidence="1">Muscle</tissue>
    </source>
</reference>